<feature type="transmembrane region" description="Helical" evidence="1">
    <location>
        <begin position="112"/>
        <end position="134"/>
    </location>
</feature>
<gene>
    <name evidence="3" type="ORF">MOP44_11945</name>
</gene>
<feature type="transmembrane region" description="Helical" evidence="1">
    <location>
        <begin position="333"/>
        <end position="350"/>
    </location>
</feature>
<proteinExistence type="predicted"/>
<accession>A0A9J7BYN3</accession>
<reference evidence="3" key="1">
    <citation type="submission" date="2021-04" db="EMBL/GenBank/DDBJ databases">
        <title>Phylogenetic analysis of Acidobacteriaceae.</title>
        <authorList>
            <person name="Qiu L."/>
            <person name="Zhang Q."/>
        </authorList>
    </citation>
    <scope>NUCLEOTIDE SEQUENCE</scope>
    <source>
        <strain evidence="3">DSM 25168</strain>
    </source>
</reference>
<dbReference type="Proteomes" id="UP001059380">
    <property type="component" value="Chromosome"/>
</dbReference>
<keyword evidence="1" id="KW-0472">Membrane</keyword>
<dbReference type="InterPro" id="IPR002656">
    <property type="entry name" value="Acyl_transf_3_dom"/>
</dbReference>
<feature type="transmembrane region" description="Helical" evidence="1">
    <location>
        <begin position="9"/>
        <end position="28"/>
    </location>
</feature>
<organism evidence="3 4">
    <name type="scientific">Occallatibacter riparius</name>
    <dbReference type="NCBI Taxonomy" id="1002689"/>
    <lineage>
        <taxon>Bacteria</taxon>
        <taxon>Pseudomonadati</taxon>
        <taxon>Acidobacteriota</taxon>
        <taxon>Terriglobia</taxon>
        <taxon>Terriglobales</taxon>
        <taxon>Acidobacteriaceae</taxon>
        <taxon>Occallatibacter</taxon>
    </lineage>
</organism>
<feature type="domain" description="Acyltransferase 3" evidence="2">
    <location>
        <begin position="10"/>
        <end position="345"/>
    </location>
</feature>
<name>A0A9J7BYN3_9BACT</name>
<dbReference type="InterPro" id="IPR050879">
    <property type="entry name" value="Acyltransferase_3"/>
</dbReference>
<keyword evidence="1" id="KW-0812">Transmembrane</keyword>
<keyword evidence="3" id="KW-0808">Transferase</keyword>
<keyword evidence="1" id="KW-1133">Transmembrane helix</keyword>
<feature type="transmembrane region" description="Helical" evidence="1">
    <location>
        <begin position="82"/>
        <end position="100"/>
    </location>
</feature>
<protein>
    <submittedName>
        <fullName evidence="3">Acyltransferase</fullName>
    </submittedName>
</protein>
<dbReference type="RefSeq" id="WP_260796267.1">
    <property type="nucleotide sequence ID" value="NZ_CP093313.1"/>
</dbReference>
<evidence type="ECO:0000313" key="3">
    <source>
        <dbReference type="EMBL" id="UWZ86629.1"/>
    </source>
</evidence>
<feature type="transmembrane region" description="Helical" evidence="1">
    <location>
        <begin position="237"/>
        <end position="256"/>
    </location>
</feature>
<keyword evidence="4" id="KW-1185">Reference proteome</keyword>
<feature type="transmembrane region" description="Helical" evidence="1">
    <location>
        <begin position="34"/>
        <end position="61"/>
    </location>
</feature>
<feature type="transmembrane region" description="Helical" evidence="1">
    <location>
        <begin position="166"/>
        <end position="187"/>
    </location>
</feature>
<feature type="transmembrane region" description="Helical" evidence="1">
    <location>
        <begin position="262"/>
        <end position="282"/>
    </location>
</feature>
<feature type="transmembrane region" description="Helical" evidence="1">
    <location>
        <begin position="207"/>
        <end position="225"/>
    </location>
</feature>
<keyword evidence="3" id="KW-0012">Acyltransferase</keyword>
<dbReference type="EMBL" id="CP093313">
    <property type="protein sequence ID" value="UWZ86629.1"/>
    <property type="molecule type" value="Genomic_DNA"/>
</dbReference>
<dbReference type="PANTHER" id="PTHR23028">
    <property type="entry name" value="ACETYLTRANSFERASE"/>
    <property type="match status" value="1"/>
</dbReference>
<dbReference type="GO" id="GO:0009103">
    <property type="term" value="P:lipopolysaccharide biosynthetic process"/>
    <property type="evidence" value="ECO:0007669"/>
    <property type="project" value="TreeGrafter"/>
</dbReference>
<feature type="transmembrane region" description="Helical" evidence="1">
    <location>
        <begin position="294"/>
        <end position="313"/>
    </location>
</feature>
<dbReference type="GO" id="GO:0016747">
    <property type="term" value="F:acyltransferase activity, transferring groups other than amino-acyl groups"/>
    <property type="evidence" value="ECO:0007669"/>
    <property type="project" value="InterPro"/>
</dbReference>
<sequence length="366" mass="41607">METRKPDRLNALTGLRTFAAVNIVFFHFSNPLWFGIFAPIVNAGYASVSYFILLSGFVLGYNYGGRARTGQLHTWRFYKARFTRLYPIYLLSLLMAWRMVPQEYASHTHTMFWLGMVLSPLLLQGWIPEIATFLNTPAWTMSAESFYYVLFPFLARWKQPQTMGPLLRRLTVIWLLGLIPGTLYVIFSPDGIPHPDRFSTGTWLQALKFTPLPHMASFVFGVVLAELDELIPRDGHLRFWLGVGGFGAAFLLLSLGGRIPYAVIHDGLLMPLFGCIILGLAGRNPLAHALGVRPLVFVGEASYCLYLLHFNFWNLIHDTHVLDRVGLAWMDPWISYVILILMSLAALHFVEKPAQKWLRKLMTANA</sequence>
<dbReference type="PANTHER" id="PTHR23028:SF53">
    <property type="entry name" value="ACYL_TRANSF_3 DOMAIN-CONTAINING PROTEIN"/>
    <property type="match status" value="1"/>
</dbReference>
<dbReference type="AlphaFoldDB" id="A0A9J7BYN3"/>
<evidence type="ECO:0000259" key="2">
    <source>
        <dbReference type="Pfam" id="PF01757"/>
    </source>
</evidence>
<dbReference type="KEGG" id="orp:MOP44_11945"/>
<dbReference type="GO" id="GO:0016020">
    <property type="term" value="C:membrane"/>
    <property type="evidence" value="ECO:0007669"/>
    <property type="project" value="TreeGrafter"/>
</dbReference>
<dbReference type="Pfam" id="PF01757">
    <property type="entry name" value="Acyl_transf_3"/>
    <property type="match status" value="1"/>
</dbReference>
<evidence type="ECO:0000313" key="4">
    <source>
        <dbReference type="Proteomes" id="UP001059380"/>
    </source>
</evidence>
<evidence type="ECO:0000256" key="1">
    <source>
        <dbReference type="SAM" id="Phobius"/>
    </source>
</evidence>